<protein>
    <recommendedName>
        <fullName evidence="6 14">Adenylyl-sulfate kinase</fullName>
        <ecNumber evidence="5 14">2.7.1.25</ecNumber>
    </recommendedName>
    <alternativeName>
        <fullName evidence="12 14">APS kinase</fullName>
    </alternativeName>
    <alternativeName>
        <fullName evidence="13 14">ATP adenosine-5'-phosphosulfate 3'-phosphotransferase</fullName>
    </alternativeName>
    <alternativeName>
        <fullName evidence="11 14">Adenosine-5'-phosphosulfate kinase</fullName>
    </alternativeName>
</protein>
<dbReference type="AlphaFoldDB" id="A0A179BWU6"/>
<proteinExistence type="inferred from homology"/>
<dbReference type="InterPro" id="IPR027417">
    <property type="entry name" value="P-loop_NTPase"/>
</dbReference>
<evidence type="ECO:0000256" key="15">
    <source>
        <dbReference type="RuleBase" id="RU004347"/>
    </source>
</evidence>
<dbReference type="GO" id="GO:0004020">
    <property type="term" value="F:adenylylsulfate kinase activity"/>
    <property type="evidence" value="ECO:0007669"/>
    <property type="project" value="UniProtKB-UniRule"/>
</dbReference>
<comment type="catalytic activity">
    <reaction evidence="1 14 15">
        <text>adenosine 5'-phosphosulfate + ATP = 3'-phosphoadenylyl sulfate + ADP + H(+)</text>
        <dbReference type="Rhea" id="RHEA:24152"/>
        <dbReference type="ChEBI" id="CHEBI:15378"/>
        <dbReference type="ChEBI" id="CHEBI:30616"/>
        <dbReference type="ChEBI" id="CHEBI:58243"/>
        <dbReference type="ChEBI" id="CHEBI:58339"/>
        <dbReference type="ChEBI" id="CHEBI:456216"/>
        <dbReference type="EC" id="2.7.1.25"/>
    </reaction>
</comment>
<evidence type="ECO:0000256" key="14">
    <source>
        <dbReference type="HAMAP-Rule" id="MF_00065"/>
    </source>
</evidence>
<dbReference type="PANTHER" id="PTHR11055:SF63">
    <property type="entry name" value="ADENYLYL-SULFATE KINASE 1, CHLOROPLASTIC"/>
    <property type="match status" value="1"/>
</dbReference>
<keyword evidence="10 14" id="KW-0067">ATP-binding</keyword>
<evidence type="ECO:0000256" key="13">
    <source>
        <dbReference type="ARBA" id="ARBA00031464"/>
    </source>
</evidence>
<evidence type="ECO:0000256" key="4">
    <source>
        <dbReference type="ARBA" id="ARBA00007008"/>
    </source>
</evidence>
<comment type="similarity">
    <text evidence="4 14 15">Belongs to the APS kinase family.</text>
</comment>
<dbReference type="EC" id="2.7.1.25" evidence="5 14"/>
<accession>A0A179BWU6</accession>
<keyword evidence="14" id="KW-0597">Phosphoprotein</keyword>
<dbReference type="CDD" id="cd02027">
    <property type="entry name" value="APSK"/>
    <property type="match status" value="1"/>
</dbReference>
<evidence type="ECO:0000256" key="2">
    <source>
        <dbReference type="ARBA" id="ARBA00002632"/>
    </source>
</evidence>
<keyword evidence="7 14" id="KW-0808">Transferase</keyword>
<dbReference type="InterPro" id="IPR002891">
    <property type="entry name" value="APS"/>
</dbReference>
<dbReference type="SUPFAM" id="SSF52540">
    <property type="entry name" value="P-loop containing nucleoside triphosphate hydrolases"/>
    <property type="match status" value="1"/>
</dbReference>
<feature type="binding site" evidence="14">
    <location>
        <begin position="43"/>
        <end position="50"/>
    </location>
    <ligand>
        <name>ATP</name>
        <dbReference type="ChEBI" id="CHEBI:30616"/>
    </ligand>
</feature>
<dbReference type="GO" id="GO:0070814">
    <property type="term" value="P:hydrogen sulfide biosynthetic process"/>
    <property type="evidence" value="ECO:0007669"/>
    <property type="project" value="UniProtKB-UniRule"/>
</dbReference>
<name>A0A179BWU6_RHILE</name>
<dbReference type="Gene3D" id="3.40.50.300">
    <property type="entry name" value="P-loop containing nucleotide triphosphate hydrolases"/>
    <property type="match status" value="1"/>
</dbReference>
<comment type="caution">
    <text evidence="17">The sequence shown here is derived from an EMBL/GenBank/DDBJ whole genome shotgun (WGS) entry which is preliminary data.</text>
</comment>
<dbReference type="NCBIfam" id="NF003013">
    <property type="entry name" value="PRK03846.1"/>
    <property type="match status" value="1"/>
</dbReference>
<sequence length="205" mass="22931">MGIMLMEYPVRRSDNTSWQQHIQDRETRAALKSQHPRILWFTGLSGAGKTTIASHVDMLLHVSGKHTFILDGDNLRHGLNQDLGFSVADRVENIRRTAHVAKLMSDAGLIVLVCLISPYRLDRRMARDLMEPGEFIEIFVDTPLDICAKRDPKGLYKKAYAGEISNFTGVGDTYEPPVSPELHLNTVGTTPIDLAEQIVAHLELT</sequence>
<evidence type="ECO:0000256" key="12">
    <source>
        <dbReference type="ARBA" id="ARBA00031393"/>
    </source>
</evidence>
<feature type="active site" description="Phosphoserine intermediate" evidence="14">
    <location>
        <position position="117"/>
    </location>
</feature>
<comment type="function">
    <text evidence="2 14 15">Catalyzes the synthesis of activated sulfate.</text>
</comment>
<dbReference type="GO" id="GO:0005524">
    <property type="term" value="F:ATP binding"/>
    <property type="evidence" value="ECO:0007669"/>
    <property type="project" value="UniProtKB-UniRule"/>
</dbReference>
<dbReference type="PANTHER" id="PTHR11055">
    <property type="entry name" value="BIFUNCTIONAL 3'-PHOSPHOADENOSINE 5'-PHOSPHOSULFATE SYNTHASE"/>
    <property type="match status" value="1"/>
</dbReference>
<evidence type="ECO:0000256" key="11">
    <source>
        <dbReference type="ARBA" id="ARBA00029724"/>
    </source>
</evidence>
<organism evidence="17">
    <name type="scientific">Rhizobium leguminosarum</name>
    <dbReference type="NCBI Taxonomy" id="384"/>
    <lineage>
        <taxon>Bacteria</taxon>
        <taxon>Pseudomonadati</taxon>
        <taxon>Pseudomonadota</taxon>
        <taxon>Alphaproteobacteria</taxon>
        <taxon>Hyphomicrobiales</taxon>
        <taxon>Rhizobiaceae</taxon>
        <taxon>Rhizobium/Agrobacterium group</taxon>
        <taxon>Rhizobium</taxon>
    </lineage>
</organism>
<evidence type="ECO:0000256" key="8">
    <source>
        <dbReference type="ARBA" id="ARBA00022741"/>
    </source>
</evidence>
<evidence type="ECO:0000256" key="3">
    <source>
        <dbReference type="ARBA" id="ARBA00004806"/>
    </source>
</evidence>
<keyword evidence="8 14" id="KW-0547">Nucleotide-binding</keyword>
<dbReference type="InterPro" id="IPR059117">
    <property type="entry name" value="APS_kinase_dom"/>
</dbReference>
<feature type="domain" description="APS kinase" evidence="16">
    <location>
        <begin position="37"/>
        <end position="184"/>
    </location>
</feature>
<evidence type="ECO:0000313" key="17">
    <source>
        <dbReference type="EMBL" id="OAP96106.1"/>
    </source>
</evidence>
<gene>
    <name evidence="14" type="primary">cysC</name>
    <name evidence="17" type="ORF">A4U53_38735</name>
</gene>
<comment type="pathway">
    <text evidence="3 14 15">Sulfur metabolism; hydrogen sulfide biosynthesis; sulfite from sulfate: step 2/3.</text>
</comment>
<evidence type="ECO:0000256" key="6">
    <source>
        <dbReference type="ARBA" id="ARBA00018163"/>
    </source>
</evidence>
<evidence type="ECO:0000256" key="9">
    <source>
        <dbReference type="ARBA" id="ARBA00022777"/>
    </source>
</evidence>
<evidence type="ECO:0000256" key="7">
    <source>
        <dbReference type="ARBA" id="ARBA00022679"/>
    </source>
</evidence>
<dbReference type="Pfam" id="PF01583">
    <property type="entry name" value="APS_kinase"/>
    <property type="match status" value="1"/>
</dbReference>
<evidence type="ECO:0000256" key="5">
    <source>
        <dbReference type="ARBA" id="ARBA00012121"/>
    </source>
</evidence>
<dbReference type="GO" id="GO:0000103">
    <property type="term" value="P:sulfate assimilation"/>
    <property type="evidence" value="ECO:0007669"/>
    <property type="project" value="UniProtKB-UniRule"/>
</dbReference>
<evidence type="ECO:0000259" key="16">
    <source>
        <dbReference type="Pfam" id="PF01583"/>
    </source>
</evidence>
<keyword evidence="9 14" id="KW-0418">Kinase</keyword>
<evidence type="ECO:0000256" key="1">
    <source>
        <dbReference type="ARBA" id="ARBA00001823"/>
    </source>
</evidence>
<evidence type="ECO:0000256" key="10">
    <source>
        <dbReference type="ARBA" id="ARBA00022840"/>
    </source>
</evidence>
<dbReference type="NCBIfam" id="TIGR00455">
    <property type="entry name" value="apsK"/>
    <property type="match status" value="1"/>
</dbReference>
<reference evidence="17" key="1">
    <citation type="submission" date="2016-04" db="EMBL/GenBank/DDBJ databases">
        <title>Fast-growing isolate from the root nodules of Vavilovia formosa.</title>
        <authorList>
            <person name="Kimeklis A."/>
            <person name="Safronova V."/>
            <person name="Belimov A."/>
            <person name="Andronov E."/>
        </authorList>
    </citation>
    <scope>NUCLEOTIDE SEQUENCE [LARGE SCALE GENOMIC DNA]</scope>
    <source>
        <strain evidence="17">Vaf-46</strain>
    </source>
</reference>
<dbReference type="UniPathway" id="UPA00140">
    <property type="reaction ID" value="UER00205"/>
</dbReference>
<dbReference type="HAMAP" id="MF_00065">
    <property type="entry name" value="Adenylyl_sulf_kinase"/>
    <property type="match status" value="1"/>
</dbReference>
<dbReference type="EMBL" id="LWBS01000076">
    <property type="protein sequence ID" value="OAP96106.1"/>
    <property type="molecule type" value="Genomic_DNA"/>
</dbReference>